<dbReference type="SFLD" id="SFLDS00003">
    <property type="entry name" value="Haloacid_Dehalogenase"/>
    <property type="match status" value="1"/>
</dbReference>
<dbReference type="Gene3D" id="3.40.50.1000">
    <property type="entry name" value="HAD superfamily/HAD-like"/>
    <property type="match status" value="1"/>
</dbReference>
<comment type="caution">
    <text evidence="9">The sequence shown here is derived from an EMBL/GenBank/DDBJ whole genome shotgun (WGS) entry which is preliminary data.</text>
</comment>
<dbReference type="GO" id="GO:0000166">
    <property type="term" value="F:nucleotide binding"/>
    <property type="evidence" value="ECO:0007669"/>
    <property type="project" value="UniProtKB-KW"/>
</dbReference>
<dbReference type="GO" id="GO:0009117">
    <property type="term" value="P:nucleotide metabolic process"/>
    <property type="evidence" value="ECO:0007669"/>
    <property type="project" value="UniProtKB-KW"/>
</dbReference>
<keyword evidence="6" id="KW-0378">Hydrolase</keyword>
<evidence type="ECO:0000256" key="1">
    <source>
        <dbReference type="ARBA" id="ARBA00000815"/>
    </source>
</evidence>
<dbReference type="PANTHER" id="PTHR13045:SF0">
    <property type="entry name" value="7-METHYLGUANOSINE PHOSPHATE-SPECIFIC 5'-NUCLEOTIDASE"/>
    <property type="match status" value="1"/>
</dbReference>
<organism evidence="9 10">
    <name type="scientific">Candidatus Nealsonbacteria bacterium RBG_13_37_56</name>
    <dbReference type="NCBI Taxonomy" id="1801661"/>
    <lineage>
        <taxon>Bacteria</taxon>
        <taxon>Candidatus Nealsoniibacteriota</taxon>
    </lineage>
</organism>
<name>A0A1G2DUR9_9BACT</name>
<dbReference type="InterPro" id="IPR023214">
    <property type="entry name" value="HAD_sf"/>
</dbReference>
<evidence type="ECO:0000256" key="8">
    <source>
        <dbReference type="ARBA" id="ARBA00023080"/>
    </source>
</evidence>
<dbReference type="Pfam" id="PF05822">
    <property type="entry name" value="UMPH-1"/>
    <property type="match status" value="1"/>
</dbReference>
<gene>
    <name evidence="9" type="ORF">A2V72_01740</name>
</gene>
<reference evidence="9 10" key="1">
    <citation type="journal article" date="2016" name="Nat. Commun.">
        <title>Thousands of microbial genomes shed light on interconnected biogeochemical processes in an aquifer system.</title>
        <authorList>
            <person name="Anantharaman K."/>
            <person name="Brown C.T."/>
            <person name="Hug L.A."/>
            <person name="Sharon I."/>
            <person name="Castelle C.J."/>
            <person name="Probst A.J."/>
            <person name="Thomas B.C."/>
            <person name="Singh A."/>
            <person name="Wilkins M.J."/>
            <person name="Karaoz U."/>
            <person name="Brodie E.L."/>
            <person name="Williams K.H."/>
            <person name="Hubbard S.S."/>
            <person name="Banfield J.F."/>
        </authorList>
    </citation>
    <scope>NUCLEOTIDE SEQUENCE [LARGE SCALE GENOMIC DNA]</scope>
</reference>
<evidence type="ECO:0000256" key="3">
    <source>
        <dbReference type="ARBA" id="ARBA00012643"/>
    </source>
</evidence>
<dbReference type="GO" id="GO:0008253">
    <property type="term" value="F:5'-nucleotidase activity"/>
    <property type="evidence" value="ECO:0007669"/>
    <property type="project" value="UniProtKB-EC"/>
</dbReference>
<dbReference type="SUPFAM" id="SSF56784">
    <property type="entry name" value="HAD-like"/>
    <property type="match status" value="1"/>
</dbReference>
<evidence type="ECO:0000256" key="5">
    <source>
        <dbReference type="ARBA" id="ARBA00022741"/>
    </source>
</evidence>
<evidence type="ECO:0000256" key="4">
    <source>
        <dbReference type="ARBA" id="ARBA00022723"/>
    </source>
</evidence>
<keyword evidence="8" id="KW-0546">Nucleotide metabolism</keyword>
<keyword evidence="7" id="KW-0460">Magnesium</keyword>
<evidence type="ECO:0000256" key="2">
    <source>
        <dbReference type="ARBA" id="ARBA00008389"/>
    </source>
</evidence>
<sequence>MENVLITNKERFKELKKEFRKDGVEKLHVLADFDRTFTYAFVNGKKILSLLSVLRDEKYLTPDYSEKANALFDKYHAIEINPDVPLEEKKKVMKEWWTVHFELLIKSNLSKNDIVKAVESNNIVLRDGLIEFLNTLKINNIPLVVLSSSGLGKEAIELCLEKKRLFSGNIHIISNSFKWDKNGKAVFVKEPIIHTLNKDETAIKNFPGIFEKVRERKNIILLGDSISDIEMATGFDYEKLIKIGFLNEEIESSLESYKKDFDVLILNDSSAQFLNQLLKEIIN</sequence>
<dbReference type="EC" id="3.1.3.5" evidence="3"/>
<evidence type="ECO:0000256" key="6">
    <source>
        <dbReference type="ARBA" id="ARBA00022801"/>
    </source>
</evidence>
<evidence type="ECO:0000313" key="10">
    <source>
        <dbReference type="Proteomes" id="UP000178893"/>
    </source>
</evidence>
<dbReference type="GO" id="GO:0000287">
    <property type="term" value="F:magnesium ion binding"/>
    <property type="evidence" value="ECO:0007669"/>
    <property type="project" value="InterPro"/>
</dbReference>
<dbReference type="PANTHER" id="PTHR13045">
    <property type="entry name" value="5'-NUCLEOTIDASE"/>
    <property type="match status" value="1"/>
</dbReference>
<keyword evidence="4" id="KW-0479">Metal-binding</keyword>
<dbReference type="AlphaFoldDB" id="A0A1G2DUR9"/>
<dbReference type="SFLD" id="SFLDG01128">
    <property type="entry name" value="C1.4:_5'-Nucleotidase_Like"/>
    <property type="match status" value="1"/>
</dbReference>
<dbReference type="InterPro" id="IPR036412">
    <property type="entry name" value="HAD-like_sf"/>
</dbReference>
<dbReference type="GO" id="GO:0005737">
    <property type="term" value="C:cytoplasm"/>
    <property type="evidence" value="ECO:0007669"/>
    <property type="project" value="InterPro"/>
</dbReference>
<dbReference type="EMBL" id="MHLW01000039">
    <property type="protein sequence ID" value="OGZ17414.1"/>
    <property type="molecule type" value="Genomic_DNA"/>
</dbReference>
<evidence type="ECO:0000256" key="7">
    <source>
        <dbReference type="ARBA" id="ARBA00022842"/>
    </source>
</evidence>
<dbReference type="Proteomes" id="UP000178893">
    <property type="component" value="Unassembled WGS sequence"/>
</dbReference>
<dbReference type="FunFam" id="1.10.150.340:FF:000001">
    <property type="entry name" value="Cytosolic 5-nucleotidase 3-like"/>
    <property type="match status" value="1"/>
</dbReference>
<comment type="catalytic activity">
    <reaction evidence="1">
        <text>a ribonucleoside 5'-phosphate + H2O = a ribonucleoside + phosphate</text>
        <dbReference type="Rhea" id="RHEA:12484"/>
        <dbReference type="ChEBI" id="CHEBI:15377"/>
        <dbReference type="ChEBI" id="CHEBI:18254"/>
        <dbReference type="ChEBI" id="CHEBI:43474"/>
        <dbReference type="ChEBI" id="CHEBI:58043"/>
        <dbReference type="EC" id="3.1.3.5"/>
    </reaction>
</comment>
<dbReference type="Gene3D" id="1.10.150.340">
    <property type="entry name" value="Pyrimidine 5'-nucleotidase (UMPH-1), N-terminal domain"/>
    <property type="match status" value="1"/>
</dbReference>
<keyword evidence="5" id="KW-0547">Nucleotide-binding</keyword>
<dbReference type="InterPro" id="IPR006434">
    <property type="entry name" value="Pyrimidine_nucleotidase_eu"/>
</dbReference>
<protein>
    <recommendedName>
        <fullName evidence="3">5'-nucleotidase</fullName>
        <ecNumber evidence="3">3.1.3.5</ecNumber>
    </recommendedName>
</protein>
<accession>A0A1G2DUR9</accession>
<evidence type="ECO:0000313" key="9">
    <source>
        <dbReference type="EMBL" id="OGZ17414.1"/>
    </source>
</evidence>
<proteinExistence type="inferred from homology"/>
<comment type="similarity">
    <text evidence="2">Belongs to the pyrimidine 5'-nucleotidase family.</text>
</comment>